<keyword evidence="1" id="KW-0472">Membrane</keyword>
<evidence type="ECO:0000313" key="3">
    <source>
        <dbReference type="Proteomes" id="UP000774617"/>
    </source>
</evidence>
<gene>
    <name evidence="2" type="ORF">B0J12DRAFT_667292</name>
</gene>
<evidence type="ECO:0000313" key="2">
    <source>
        <dbReference type="EMBL" id="KAH7047527.1"/>
    </source>
</evidence>
<keyword evidence="1" id="KW-1133">Transmembrane helix</keyword>
<name>A0ABQ8G7Y4_9PEZI</name>
<feature type="transmembrane region" description="Helical" evidence="1">
    <location>
        <begin position="12"/>
        <end position="32"/>
    </location>
</feature>
<keyword evidence="1" id="KW-0812">Transmembrane</keyword>
<evidence type="ECO:0008006" key="4">
    <source>
        <dbReference type="Google" id="ProtNLM"/>
    </source>
</evidence>
<protein>
    <recommendedName>
        <fullName evidence="4">Secreted protein</fullName>
    </recommendedName>
</protein>
<sequence length="83" mass="8530">MVVVVMVQGGGLLLLLLGLGLLLLHGLWLHLLGRMHLSGSGGIHLHVLRVVGSSRVLGIEGRGGGGVIVGAVDNAGIESRRHC</sequence>
<accession>A0ABQ8G7Y4</accession>
<dbReference type="EMBL" id="JAGTJR010000016">
    <property type="protein sequence ID" value="KAH7047527.1"/>
    <property type="molecule type" value="Genomic_DNA"/>
</dbReference>
<comment type="caution">
    <text evidence="2">The sequence shown here is derived from an EMBL/GenBank/DDBJ whole genome shotgun (WGS) entry which is preliminary data.</text>
</comment>
<dbReference type="Proteomes" id="UP000774617">
    <property type="component" value="Unassembled WGS sequence"/>
</dbReference>
<reference evidence="2 3" key="1">
    <citation type="journal article" date="2021" name="Nat. Commun.">
        <title>Genetic determinants of endophytism in the Arabidopsis root mycobiome.</title>
        <authorList>
            <person name="Mesny F."/>
            <person name="Miyauchi S."/>
            <person name="Thiergart T."/>
            <person name="Pickel B."/>
            <person name="Atanasova L."/>
            <person name="Karlsson M."/>
            <person name="Huettel B."/>
            <person name="Barry K.W."/>
            <person name="Haridas S."/>
            <person name="Chen C."/>
            <person name="Bauer D."/>
            <person name="Andreopoulos W."/>
            <person name="Pangilinan J."/>
            <person name="LaButti K."/>
            <person name="Riley R."/>
            <person name="Lipzen A."/>
            <person name="Clum A."/>
            <person name="Drula E."/>
            <person name="Henrissat B."/>
            <person name="Kohler A."/>
            <person name="Grigoriev I.V."/>
            <person name="Martin F.M."/>
            <person name="Hacquard S."/>
        </authorList>
    </citation>
    <scope>NUCLEOTIDE SEQUENCE [LARGE SCALE GENOMIC DNA]</scope>
    <source>
        <strain evidence="2 3">MPI-SDFR-AT-0080</strain>
    </source>
</reference>
<proteinExistence type="predicted"/>
<keyword evidence="3" id="KW-1185">Reference proteome</keyword>
<evidence type="ECO:0000256" key="1">
    <source>
        <dbReference type="SAM" id="Phobius"/>
    </source>
</evidence>
<feature type="non-terminal residue" evidence="2">
    <location>
        <position position="83"/>
    </location>
</feature>
<organism evidence="2 3">
    <name type="scientific">Macrophomina phaseolina</name>
    <dbReference type="NCBI Taxonomy" id="35725"/>
    <lineage>
        <taxon>Eukaryota</taxon>
        <taxon>Fungi</taxon>
        <taxon>Dikarya</taxon>
        <taxon>Ascomycota</taxon>
        <taxon>Pezizomycotina</taxon>
        <taxon>Dothideomycetes</taxon>
        <taxon>Dothideomycetes incertae sedis</taxon>
        <taxon>Botryosphaeriales</taxon>
        <taxon>Botryosphaeriaceae</taxon>
        <taxon>Macrophomina</taxon>
    </lineage>
</organism>